<dbReference type="EMBL" id="CADIKB010000050">
    <property type="protein sequence ID" value="CAB3735168.1"/>
    <property type="molecule type" value="Genomic_DNA"/>
</dbReference>
<reference evidence="2 3" key="1">
    <citation type="submission" date="2020-04" db="EMBL/GenBank/DDBJ databases">
        <authorList>
            <person name="De Canck E."/>
        </authorList>
    </citation>
    <scope>NUCLEOTIDE SEQUENCE [LARGE SCALE GENOMIC DNA]</scope>
    <source>
        <strain evidence="2 3">LMG 22037</strain>
    </source>
</reference>
<evidence type="ECO:0000313" key="2">
    <source>
        <dbReference type="EMBL" id="CAB3735168.1"/>
    </source>
</evidence>
<gene>
    <name evidence="2" type="ORF">LMG22037_05940</name>
</gene>
<evidence type="ECO:0000313" key="3">
    <source>
        <dbReference type="Proteomes" id="UP000494249"/>
    </source>
</evidence>
<feature type="region of interest" description="Disordered" evidence="1">
    <location>
        <begin position="1"/>
        <end position="24"/>
    </location>
</feature>
<dbReference type="AlphaFoldDB" id="A0A6J5CIT8"/>
<organism evidence="2 3">
    <name type="scientific">Paraburkholderia phenoliruptrix</name>
    <dbReference type="NCBI Taxonomy" id="252970"/>
    <lineage>
        <taxon>Bacteria</taxon>
        <taxon>Pseudomonadati</taxon>
        <taxon>Pseudomonadota</taxon>
        <taxon>Betaproteobacteria</taxon>
        <taxon>Burkholderiales</taxon>
        <taxon>Burkholderiaceae</taxon>
        <taxon>Paraburkholderia</taxon>
    </lineage>
</organism>
<protein>
    <submittedName>
        <fullName evidence="2">Uncharacterized protein</fullName>
    </submittedName>
</protein>
<dbReference type="Proteomes" id="UP000494249">
    <property type="component" value="Unassembled WGS sequence"/>
</dbReference>
<accession>A0A6J5CIT8</accession>
<dbReference type="RefSeq" id="WP_035477183.1">
    <property type="nucleotide sequence ID" value="NZ_CADFGL010000048.1"/>
</dbReference>
<evidence type="ECO:0000256" key="1">
    <source>
        <dbReference type="SAM" id="MobiDB-lite"/>
    </source>
</evidence>
<sequence length="134" mass="15152">MPARIPLDPKLPQGFHDTPNENRSKADLDAWWDKPYGVMLPDGRIDVRCLNGGAWDRPTHLGVANDYDTACLLAEREQARWCEYRTRPSLTTDRAGSVSVVRTAQRPDEQAEVLGKFGSADEASAWMREHFPKE</sequence>
<proteinExistence type="predicted"/>
<name>A0A6J5CIT8_9BURK</name>